<feature type="transmembrane region" description="Helical" evidence="4">
    <location>
        <begin position="335"/>
        <end position="361"/>
    </location>
</feature>
<dbReference type="InterPro" id="IPR050327">
    <property type="entry name" value="Proton-linked_MCT"/>
</dbReference>
<feature type="transmembrane region" description="Helical" evidence="4">
    <location>
        <begin position="277"/>
        <end position="295"/>
    </location>
</feature>
<evidence type="ECO:0000259" key="5">
    <source>
        <dbReference type="PROSITE" id="PS50850"/>
    </source>
</evidence>
<feature type="transmembrane region" description="Helical" evidence="4">
    <location>
        <begin position="246"/>
        <end position="265"/>
    </location>
</feature>
<dbReference type="Pfam" id="PF07690">
    <property type="entry name" value="MFS_1"/>
    <property type="match status" value="1"/>
</dbReference>
<gene>
    <name evidence="6" type="ORF">FQ775_02985</name>
</gene>
<proteinExistence type="predicted"/>
<feature type="transmembrane region" description="Helical" evidence="4">
    <location>
        <begin position="367"/>
        <end position="390"/>
    </location>
</feature>
<dbReference type="PROSITE" id="PS50850">
    <property type="entry name" value="MFS"/>
    <property type="match status" value="1"/>
</dbReference>
<dbReference type="PANTHER" id="PTHR11360:SF308">
    <property type="entry name" value="BLL3089 PROTEIN"/>
    <property type="match status" value="1"/>
</dbReference>
<feature type="transmembrane region" description="Helical" evidence="4">
    <location>
        <begin position="301"/>
        <end position="323"/>
    </location>
</feature>
<keyword evidence="1 4" id="KW-0812">Transmembrane</keyword>
<feature type="transmembrane region" description="Helical" evidence="4">
    <location>
        <begin position="92"/>
        <end position="116"/>
    </location>
</feature>
<dbReference type="GO" id="GO:0022857">
    <property type="term" value="F:transmembrane transporter activity"/>
    <property type="evidence" value="ECO:0007669"/>
    <property type="project" value="InterPro"/>
</dbReference>
<keyword evidence="7" id="KW-1185">Reference proteome</keyword>
<name>A0A5B8L6W0_9HYPH</name>
<evidence type="ECO:0000313" key="6">
    <source>
        <dbReference type="EMBL" id="QDZ03178.1"/>
    </source>
</evidence>
<sequence length="401" mass="41331">MITALGIAQICSWGSLFYSFPLIAEAMRSDLGWAKPDLYLAVTTGLVLAGIAAFPVGAAIDRGHGRFVMTGASLAAGLLLAAWSQVGSLPAFYLIFAAIGGLQAATLYEPAFAVIARRAGPDGARRGITALTLWGGFASTVFVPFIQLLIDGGGWRQALLVLAGVNIVICATLYFVAIDPEKDRAPASRAVTGVASLSGASAVSRAMRLPVFWALALALVAYAGAFSVLTFHLYPILLEKGLDAAAVVAVIAVIGPAQVAGRVLVWLLMAEAPVRRIGSFIVPIFPLAAAGFAFAPPDFFVLAAIALGYGAANGMITIVRGLAVPEMVDRNAYGAINGALTAPMHLVQAVAPLGAAALWAHDGSYDVVLVVVIAGAVVLAVSFWTAALLASSRTQARDETG</sequence>
<keyword evidence="3 4" id="KW-0472">Membrane</keyword>
<dbReference type="PANTHER" id="PTHR11360">
    <property type="entry name" value="MONOCARBOXYLATE TRANSPORTER"/>
    <property type="match status" value="1"/>
</dbReference>
<evidence type="ECO:0000256" key="4">
    <source>
        <dbReference type="SAM" id="Phobius"/>
    </source>
</evidence>
<evidence type="ECO:0000256" key="1">
    <source>
        <dbReference type="ARBA" id="ARBA00022692"/>
    </source>
</evidence>
<dbReference type="OrthoDB" id="7200137at2"/>
<dbReference type="EMBL" id="CP042301">
    <property type="protein sequence ID" value="QDZ03178.1"/>
    <property type="molecule type" value="Genomic_DNA"/>
</dbReference>
<dbReference type="KEGG" id="niy:FQ775_02985"/>
<dbReference type="InterPro" id="IPR011701">
    <property type="entry name" value="MFS"/>
</dbReference>
<evidence type="ECO:0000256" key="2">
    <source>
        <dbReference type="ARBA" id="ARBA00022989"/>
    </source>
</evidence>
<dbReference type="Proteomes" id="UP000321389">
    <property type="component" value="Chromosome"/>
</dbReference>
<feature type="transmembrane region" description="Helical" evidence="4">
    <location>
        <begin position="156"/>
        <end position="177"/>
    </location>
</feature>
<feature type="transmembrane region" description="Helical" evidence="4">
    <location>
        <begin position="67"/>
        <end position="86"/>
    </location>
</feature>
<protein>
    <submittedName>
        <fullName evidence="6">MFS transporter</fullName>
    </submittedName>
</protein>
<feature type="domain" description="Major facilitator superfamily (MFS) profile" evidence="5">
    <location>
        <begin position="1"/>
        <end position="393"/>
    </location>
</feature>
<feature type="transmembrane region" description="Helical" evidence="4">
    <location>
        <begin position="211"/>
        <end position="234"/>
    </location>
</feature>
<dbReference type="AlphaFoldDB" id="A0A5B8L6W0"/>
<dbReference type="Gene3D" id="1.20.1250.20">
    <property type="entry name" value="MFS general substrate transporter like domains"/>
    <property type="match status" value="1"/>
</dbReference>
<dbReference type="InterPro" id="IPR036259">
    <property type="entry name" value="MFS_trans_sf"/>
</dbReference>
<feature type="transmembrane region" description="Helical" evidence="4">
    <location>
        <begin position="38"/>
        <end position="60"/>
    </location>
</feature>
<feature type="transmembrane region" description="Helical" evidence="4">
    <location>
        <begin position="128"/>
        <end position="150"/>
    </location>
</feature>
<evidence type="ECO:0000256" key="3">
    <source>
        <dbReference type="ARBA" id="ARBA00023136"/>
    </source>
</evidence>
<dbReference type="SUPFAM" id="SSF103473">
    <property type="entry name" value="MFS general substrate transporter"/>
    <property type="match status" value="1"/>
</dbReference>
<dbReference type="InterPro" id="IPR020846">
    <property type="entry name" value="MFS_dom"/>
</dbReference>
<organism evidence="6 7">
    <name type="scientific">Nitratireductor mangrovi</name>
    <dbReference type="NCBI Taxonomy" id="2599600"/>
    <lineage>
        <taxon>Bacteria</taxon>
        <taxon>Pseudomonadati</taxon>
        <taxon>Pseudomonadota</taxon>
        <taxon>Alphaproteobacteria</taxon>
        <taxon>Hyphomicrobiales</taxon>
        <taxon>Phyllobacteriaceae</taxon>
        <taxon>Nitratireductor</taxon>
    </lineage>
</organism>
<evidence type="ECO:0000313" key="7">
    <source>
        <dbReference type="Proteomes" id="UP000321389"/>
    </source>
</evidence>
<reference evidence="6" key="1">
    <citation type="submission" date="2020-04" db="EMBL/GenBank/DDBJ databases">
        <title>Nitratireductor sp. nov. isolated from mangrove soil.</title>
        <authorList>
            <person name="Ye Y."/>
        </authorList>
    </citation>
    <scope>NUCLEOTIDE SEQUENCE</scope>
    <source>
        <strain evidence="6">SY7</strain>
    </source>
</reference>
<keyword evidence="2 4" id="KW-1133">Transmembrane helix</keyword>
<accession>A0A5B8L6W0</accession>